<keyword evidence="2" id="KW-0812">Transmembrane</keyword>
<reference evidence="3" key="1">
    <citation type="submission" date="2021-05" db="EMBL/GenBank/DDBJ databases">
        <authorList>
            <person name="Alioto T."/>
            <person name="Alioto T."/>
            <person name="Gomez Garrido J."/>
        </authorList>
    </citation>
    <scope>NUCLEOTIDE SEQUENCE</scope>
</reference>
<evidence type="ECO:0000256" key="1">
    <source>
        <dbReference type="SAM" id="MobiDB-lite"/>
    </source>
</evidence>
<organism evidence="3">
    <name type="scientific">Cacopsylla melanoneura</name>
    <dbReference type="NCBI Taxonomy" id="428564"/>
    <lineage>
        <taxon>Eukaryota</taxon>
        <taxon>Metazoa</taxon>
        <taxon>Ecdysozoa</taxon>
        <taxon>Arthropoda</taxon>
        <taxon>Hexapoda</taxon>
        <taxon>Insecta</taxon>
        <taxon>Pterygota</taxon>
        <taxon>Neoptera</taxon>
        <taxon>Paraneoptera</taxon>
        <taxon>Hemiptera</taxon>
        <taxon>Sternorrhyncha</taxon>
        <taxon>Psylloidea</taxon>
        <taxon>Psyllidae</taxon>
        <taxon>Psyllinae</taxon>
        <taxon>Cacopsylla</taxon>
    </lineage>
</organism>
<name>A0A8D9EVT0_9HEMI</name>
<feature type="region of interest" description="Disordered" evidence="1">
    <location>
        <begin position="109"/>
        <end position="136"/>
    </location>
</feature>
<accession>A0A8D9EVT0</accession>
<keyword evidence="2" id="KW-1133">Transmembrane helix</keyword>
<sequence>MYKLCFIFCYASYCELGLDIYEVHFRIRTVESWNVQRYMPYLTHWSVCGTACLVTIRAARRWCIVVFVIGIFGFRIVLQHDGRNTLTRSTTRSRSRKLFGTMKISQPTPQSTVFRTRQDSVSETPELTPTRSTTLL</sequence>
<proteinExistence type="predicted"/>
<feature type="transmembrane region" description="Helical" evidence="2">
    <location>
        <begin position="62"/>
        <end position="78"/>
    </location>
</feature>
<evidence type="ECO:0000313" key="3">
    <source>
        <dbReference type="EMBL" id="CAG6767771.1"/>
    </source>
</evidence>
<dbReference type="AlphaFoldDB" id="A0A8D9EVT0"/>
<dbReference type="EMBL" id="HBUF01574430">
    <property type="protein sequence ID" value="CAG6767771.1"/>
    <property type="molecule type" value="Transcribed_RNA"/>
</dbReference>
<evidence type="ECO:0000256" key="2">
    <source>
        <dbReference type="SAM" id="Phobius"/>
    </source>
</evidence>
<protein>
    <submittedName>
        <fullName evidence="3">Uncharacterized protein</fullName>
    </submittedName>
</protein>
<keyword evidence="2" id="KW-0472">Membrane</keyword>